<dbReference type="Gene3D" id="3.40.33.10">
    <property type="entry name" value="CAP"/>
    <property type="match status" value="1"/>
</dbReference>
<proteinExistence type="predicted"/>
<name>A0A2T4JC71_9RHOB</name>
<dbReference type="AlphaFoldDB" id="A0A2T4JC71"/>
<reference evidence="3 4" key="1">
    <citation type="submission" date="2018-03" db="EMBL/GenBank/DDBJ databases">
        <title>Rhodobacter veldkampii.</title>
        <authorList>
            <person name="Meyer T.E."/>
            <person name="Miller S."/>
            <person name="Lodha T."/>
            <person name="Gandham S."/>
            <person name="Chintalapati S."/>
            <person name="Chintalapati V.R."/>
        </authorList>
    </citation>
    <scope>NUCLEOTIDE SEQUENCE [LARGE SCALE GENOMIC DNA]</scope>
    <source>
        <strain evidence="3 4">DSM 11550</strain>
    </source>
</reference>
<protein>
    <submittedName>
        <fullName evidence="3">CAP domain-containing protein</fullName>
    </submittedName>
</protein>
<keyword evidence="4" id="KW-1185">Reference proteome</keyword>
<organism evidence="3 4">
    <name type="scientific">Phaeovulum veldkampii DSM 11550</name>
    <dbReference type="NCBI Taxonomy" id="1185920"/>
    <lineage>
        <taxon>Bacteria</taxon>
        <taxon>Pseudomonadati</taxon>
        <taxon>Pseudomonadota</taxon>
        <taxon>Alphaproteobacteria</taxon>
        <taxon>Rhodobacterales</taxon>
        <taxon>Paracoccaceae</taxon>
        <taxon>Phaeovulum</taxon>
    </lineage>
</organism>
<evidence type="ECO:0000313" key="3">
    <source>
        <dbReference type="EMBL" id="PTE15491.1"/>
    </source>
</evidence>
<dbReference type="Pfam" id="PF00188">
    <property type="entry name" value="CAP"/>
    <property type="match status" value="1"/>
</dbReference>
<keyword evidence="1" id="KW-0732">Signal</keyword>
<dbReference type="Proteomes" id="UP000241899">
    <property type="component" value="Unassembled WGS sequence"/>
</dbReference>
<feature type="signal peptide" evidence="1">
    <location>
        <begin position="1"/>
        <end position="27"/>
    </location>
</feature>
<dbReference type="PANTHER" id="PTHR31157">
    <property type="entry name" value="SCP DOMAIN-CONTAINING PROTEIN"/>
    <property type="match status" value="1"/>
</dbReference>
<dbReference type="PANTHER" id="PTHR31157:SF1">
    <property type="entry name" value="SCP DOMAIN-CONTAINING PROTEIN"/>
    <property type="match status" value="1"/>
</dbReference>
<evidence type="ECO:0000256" key="1">
    <source>
        <dbReference type="SAM" id="SignalP"/>
    </source>
</evidence>
<evidence type="ECO:0000259" key="2">
    <source>
        <dbReference type="Pfam" id="PF00188"/>
    </source>
</evidence>
<dbReference type="OrthoDB" id="9811255at2"/>
<feature type="domain" description="SCP" evidence="2">
    <location>
        <begin position="43"/>
        <end position="160"/>
    </location>
</feature>
<dbReference type="CDD" id="cd05379">
    <property type="entry name" value="CAP_bacterial"/>
    <property type="match status" value="1"/>
</dbReference>
<dbReference type="InterPro" id="IPR014044">
    <property type="entry name" value="CAP_dom"/>
</dbReference>
<dbReference type="SUPFAM" id="SSF55797">
    <property type="entry name" value="PR-1-like"/>
    <property type="match status" value="1"/>
</dbReference>
<feature type="chain" id="PRO_5015748531" evidence="1">
    <location>
        <begin position="28"/>
        <end position="164"/>
    </location>
</feature>
<accession>A0A2T4JC71</accession>
<dbReference type="EMBL" id="PZKF01000044">
    <property type="protein sequence ID" value="PTE15491.1"/>
    <property type="molecule type" value="Genomic_DNA"/>
</dbReference>
<dbReference type="RefSeq" id="WP_107325948.1">
    <property type="nucleotide sequence ID" value="NZ_NHSP01000080.1"/>
</dbReference>
<sequence length="164" mass="17961">MQVIQRYLAVATLSMLALPALTTSAQAVDSCRAVPAEISGPMLARVNAERRAQGLRPLQLDAKLTRAAQGHACDMATKGFFDHHGSDGKTPKTRVKRAGYRTCLTAENISFGWRSVDQVMQDLMQSPKHRANILRGSVQEIGIGYVPRTGNQGPWWVQVFANPC</sequence>
<dbReference type="InterPro" id="IPR035940">
    <property type="entry name" value="CAP_sf"/>
</dbReference>
<comment type="caution">
    <text evidence="3">The sequence shown here is derived from an EMBL/GenBank/DDBJ whole genome shotgun (WGS) entry which is preliminary data.</text>
</comment>
<evidence type="ECO:0000313" key="4">
    <source>
        <dbReference type="Proteomes" id="UP000241899"/>
    </source>
</evidence>
<gene>
    <name evidence="3" type="ORF">C5F46_13860</name>
</gene>